<evidence type="ECO:0000313" key="2">
    <source>
        <dbReference type="Proteomes" id="UP000012073"/>
    </source>
</evidence>
<dbReference type="GeneID" id="17319796"/>
<dbReference type="KEGG" id="ccp:CHC_T00008137001"/>
<accession>R7Q2W4</accession>
<reference evidence="2" key="1">
    <citation type="journal article" date="2013" name="Proc. Natl. Acad. Sci. U.S.A.">
        <title>Genome structure and metabolic features in the red seaweed Chondrus crispus shed light on evolution of the Archaeplastida.</title>
        <authorList>
            <person name="Collen J."/>
            <person name="Porcel B."/>
            <person name="Carre W."/>
            <person name="Ball S.G."/>
            <person name="Chaparro C."/>
            <person name="Tonon T."/>
            <person name="Barbeyron T."/>
            <person name="Michel G."/>
            <person name="Noel B."/>
            <person name="Valentin K."/>
            <person name="Elias M."/>
            <person name="Artiguenave F."/>
            <person name="Arun A."/>
            <person name="Aury J.M."/>
            <person name="Barbosa-Neto J.F."/>
            <person name="Bothwell J.H."/>
            <person name="Bouget F.Y."/>
            <person name="Brillet L."/>
            <person name="Cabello-Hurtado F."/>
            <person name="Capella-Gutierrez S."/>
            <person name="Charrier B."/>
            <person name="Cladiere L."/>
            <person name="Cock J.M."/>
            <person name="Coelho S.M."/>
            <person name="Colleoni C."/>
            <person name="Czjzek M."/>
            <person name="Da Silva C."/>
            <person name="Delage L."/>
            <person name="Denoeud F."/>
            <person name="Deschamps P."/>
            <person name="Dittami S.M."/>
            <person name="Gabaldon T."/>
            <person name="Gachon C.M."/>
            <person name="Groisillier A."/>
            <person name="Herve C."/>
            <person name="Jabbari K."/>
            <person name="Katinka M."/>
            <person name="Kloareg B."/>
            <person name="Kowalczyk N."/>
            <person name="Labadie K."/>
            <person name="Leblanc C."/>
            <person name="Lopez P.J."/>
            <person name="McLachlan D.H."/>
            <person name="Meslet-Cladiere L."/>
            <person name="Moustafa A."/>
            <person name="Nehr Z."/>
            <person name="Nyvall Collen P."/>
            <person name="Panaud O."/>
            <person name="Partensky F."/>
            <person name="Poulain J."/>
            <person name="Rensing S.A."/>
            <person name="Rousvoal S."/>
            <person name="Samson G."/>
            <person name="Symeonidi A."/>
            <person name="Weissenbach J."/>
            <person name="Zambounis A."/>
            <person name="Wincker P."/>
            <person name="Boyen C."/>
        </authorList>
    </citation>
    <scope>NUCLEOTIDE SEQUENCE [LARGE SCALE GENOMIC DNA]</scope>
    <source>
        <strain evidence="2">cv. Stackhouse</strain>
    </source>
</reference>
<dbReference type="Proteomes" id="UP000012073">
    <property type="component" value="Unassembled WGS sequence"/>
</dbReference>
<dbReference type="AlphaFoldDB" id="R7Q2W4"/>
<keyword evidence="2" id="KW-1185">Reference proteome</keyword>
<protein>
    <submittedName>
        <fullName evidence="1">Uncharacterized protein</fullName>
    </submittedName>
</protein>
<dbReference type="Gramene" id="CDF32369">
    <property type="protein sequence ID" value="CDF32369"/>
    <property type="gene ID" value="CHC_T00008137001"/>
</dbReference>
<dbReference type="RefSeq" id="XP_005712034.1">
    <property type="nucleotide sequence ID" value="XM_005711977.1"/>
</dbReference>
<gene>
    <name evidence="1" type="ORF">CHC_T00008137001</name>
</gene>
<organism evidence="1 2">
    <name type="scientific">Chondrus crispus</name>
    <name type="common">Carrageen Irish moss</name>
    <name type="synonym">Polymorpha crispa</name>
    <dbReference type="NCBI Taxonomy" id="2769"/>
    <lineage>
        <taxon>Eukaryota</taxon>
        <taxon>Rhodophyta</taxon>
        <taxon>Florideophyceae</taxon>
        <taxon>Rhodymeniophycidae</taxon>
        <taxon>Gigartinales</taxon>
        <taxon>Gigartinaceae</taxon>
        <taxon>Chondrus</taxon>
    </lineage>
</organism>
<sequence>MVGLPSGARSVFLFSHITIYFCDGRTIVGRDPLRFCGRSQQVRSAPLLQCVYSNQGSW</sequence>
<evidence type="ECO:0000313" key="1">
    <source>
        <dbReference type="EMBL" id="CDF32369.1"/>
    </source>
</evidence>
<proteinExistence type="predicted"/>
<name>R7Q2W4_CHOCR</name>
<dbReference type="EMBL" id="HG001489">
    <property type="protein sequence ID" value="CDF32369.1"/>
    <property type="molecule type" value="Genomic_DNA"/>
</dbReference>